<feature type="compositionally biased region" description="Polar residues" evidence="1">
    <location>
        <begin position="59"/>
        <end position="70"/>
    </location>
</feature>
<evidence type="ECO:0000256" key="1">
    <source>
        <dbReference type="SAM" id="MobiDB-lite"/>
    </source>
</evidence>
<evidence type="ECO:0008006" key="4">
    <source>
        <dbReference type="Google" id="ProtNLM"/>
    </source>
</evidence>
<dbReference type="Proteomes" id="UP000252797">
    <property type="component" value="Unassembled WGS sequence"/>
</dbReference>
<dbReference type="GeneID" id="56743535"/>
<reference evidence="2 3" key="1">
    <citation type="submission" date="2015-06" db="EMBL/GenBank/DDBJ databases">
        <title>The Genome Sequence of Enterococcus durans 4EA1.</title>
        <authorList>
            <consortium name="The Broad Institute Genomics Platform"/>
            <consortium name="The Broad Institute Genome Sequencing Center for Infectious Disease"/>
            <person name="Earl A.M."/>
            <person name="Van Tyne D."/>
            <person name="Lebreton F."/>
            <person name="Saavedra J.T."/>
            <person name="Gilmore M.S."/>
            <person name="Manson Mcguire A."/>
            <person name="Clock S."/>
            <person name="Crupain M."/>
            <person name="Rangan U."/>
            <person name="Young S."/>
            <person name="Abouelleil A."/>
            <person name="Cao P."/>
            <person name="Chapman S.B."/>
            <person name="Griggs A."/>
            <person name="Priest M."/>
            <person name="Shea T."/>
            <person name="Wortman J."/>
            <person name="Nusbaum C."/>
            <person name="Birren B."/>
        </authorList>
    </citation>
    <scope>NUCLEOTIDE SEQUENCE [LARGE SCALE GENOMIC DNA]</scope>
    <source>
        <strain evidence="2 3">4EA1</strain>
    </source>
</reference>
<dbReference type="RefSeq" id="WP_081134758.1">
    <property type="nucleotide sequence ID" value="NZ_CABGIZ010000002.1"/>
</dbReference>
<organism evidence="2 3">
    <name type="scientific">Enterococcus durans</name>
    <dbReference type="NCBI Taxonomy" id="53345"/>
    <lineage>
        <taxon>Bacteria</taxon>
        <taxon>Bacillati</taxon>
        <taxon>Bacillota</taxon>
        <taxon>Bacilli</taxon>
        <taxon>Lactobacillales</taxon>
        <taxon>Enterococcaceae</taxon>
        <taxon>Enterococcus</taxon>
    </lineage>
</organism>
<name>A0A367CBW5_9ENTE</name>
<gene>
    <name evidence="2" type="ORF">EA71_00890</name>
</gene>
<feature type="compositionally biased region" description="Basic residues" evidence="1">
    <location>
        <begin position="71"/>
        <end position="81"/>
    </location>
</feature>
<dbReference type="EMBL" id="LEPB01000004">
    <property type="protein sequence ID" value="RCA10159.1"/>
    <property type="molecule type" value="Genomic_DNA"/>
</dbReference>
<comment type="caution">
    <text evidence="2">The sequence shown here is derived from an EMBL/GenBank/DDBJ whole genome shotgun (WGS) entry which is preliminary data.</text>
</comment>
<feature type="region of interest" description="Disordered" evidence="1">
    <location>
        <begin position="46"/>
        <end position="81"/>
    </location>
</feature>
<accession>A0A367CBW5</accession>
<evidence type="ECO:0000313" key="3">
    <source>
        <dbReference type="Proteomes" id="UP000252797"/>
    </source>
</evidence>
<protein>
    <recommendedName>
        <fullName evidence="4">Flagellar motor switch protein</fullName>
    </recommendedName>
</protein>
<proteinExistence type="predicted"/>
<feature type="compositionally biased region" description="Basic and acidic residues" evidence="1">
    <location>
        <begin position="46"/>
        <end position="58"/>
    </location>
</feature>
<sequence length="81" mass="9738">METEEQRKDRIAKKKLEMQRLCRMLDIEDWDQNEWLLREVRSIVQKEKKAKKETEKSTGNKVRSVATSKSIMKKHLHTKTP</sequence>
<dbReference type="AlphaFoldDB" id="A0A367CBW5"/>
<evidence type="ECO:0000313" key="2">
    <source>
        <dbReference type="EMBL" id="RCA10159.1"/>
    </source>
</evidence>